<feature type="domain" description="Phosphoribosyltransferase" evidence="10">
    <location>
        <begin position="10"/>
        <end position="220"/>
    </location>
</feature>
<evidence type="ECO:0000256" key="2">
    <source>
        <dbReference type="ARBA" id="ARBA00005180"/>
    </source>
</evidence>
<evidence type="ECO:0000313" key="11">
    <source>
        <dbReference type="EMBL" id="PHH81285.1"/>
    </source>
</evidence>
<accession>A0A2C5ZH48</accession>
<keyword evidence="12" id="KW-1185">Reference proteome</keyword>
<evidence type="ECO:0000256" key="1">
    <source>
        <dbReference type="ARBA" id="ARBA00001946"/>
    </source>
</evidence>
<reference evidence="11 12" key="1">
    <citation type="submission" date="2017-06" db="EMBL/GenBank/DDBJ databases">
        <title>Ant-infecting Ophiocordyceps genomes reveal a high diversity of potential behavioral manipulation genes and a possible major role for enterotoxins.</title>
        <authorList>
            <person name="De Bekker C."/>
            <person name="Evans H.C."/>
            <person name="Brachmann A."/>
            <person name="Hughes D.P."/>
        </authorList>
    </citation>
    <scope>NUCLEOTIDE SEQUENCE [LARGE SCALE GENOMIC DNA]</scope>
    <source>
        <strain evidence="11 12">1348a</strain>
    </source>
</reference>
<evidence type="ECO:0000256" key="9">
    <source>
        <dbReference type="ARBA" id="ARBA00023134"/>
    </source>
</evidence>
<dbReference type="InterPro" id="IPR000836">
    <property type="entry name" value="PRTase_dom"/>
</dbReference>
<dbReference type="Proteomes" id="UP000224854">
    <property type="component" value="Unassembled WGS sequence"/>
</dbReference>
<dbReference type="EC" id="2.4.2.9" evidence="4"/>
<dbReference type="GO" id="GO:0004845">
    <property type="term" value="F:uracil phosphoribosyltransferase activity"/>
    <property type="evidence" value="ECO:0007669"/>
    <property type="project" value="UniProtKB-EC"/>
</dbReference>
<evidence type="ECO:0000256" key="5">
    <source>
        <dbReference type="ARBA" id="ARBA00022533"/>
    </source>
</evidence>
<dbReference type="InterPro" id="IPR050054">
    <property type="entry name" value="UPRTase/APRTase"/>
</dbReference>
<evidence type="ECO:0000256" key="8">
    <source>
        <dbReference type="ARBA" id="ARBA00022741"/>
    </source>
</evidence>
<sequence length="223" mass="23893">MSSLPPNVHVSKHPCLGAKLSQLRSHMASPEDVKRLVHEMSLIVACEAFADTLTTVESRKDTTPLGFDYTVMDTSPPTMCIVPILRSGLAMVDATQALLPRHVPIHHLGMYRDRTTLDPVEYYNNLPSKASAPTSSLAIVVDPIIATGGTAAAAIGTLREWGAEKVVVLAILAAQDGLKRVAQEWAEATDIWVAGVDEQTTADGMLQPGLGDIGDRLFLTIGK</sequence>
<evidence type="ECO:0000313" key="12">
    <source>
        <dbReference type="Proteomes" id="UP000224854"/>
    </source>
</evidence>
<gene>
    <name evidence="11" type="ORF">CDD82_1116</name>
</gene>
<evidence type="ECO:0000256" key="3">
    <source>
        <dbReference type="ARBA" id="ARBA00009516"/>
    </source>
</evidence>
<dbReference type="SUPFAM" id="SSF53271">
    <property type="entry name" value="PRTase-like"/>
    <property type="match status" value="1"/>
</dbReference>
<keyword evidence="7" id="KW-0808">Transferase</keyword>
<dbReference type="CDD" id="cd06223">
    <property type="entry name" value="PRTases_typeI"/>
    <property type="match status" value="1"/>
</dbReference>
<keyword evidence="6" id="KW-0328">Glycosyltransferase</keyword>
<protein>
    <recommendedName>
        <fullName evidence="4">uracil phosphoribosyltransferase</fullName>
        <ecNumber evidence="4">2.4.2.9</ecNumber>
    </recommendedName>
</protein>
<keyword evidence="8" id="KW-0547">Nucleotide-binding</keyword>
<evidence type="ECO:0000256" key="6">
    <source>
        <dbReference type="ARBA" id="ARBA00022676"/>
    </source>
</evidence>
<evidence type="ECO:0000256" key="7">
    <source>
        <dbReference type="ARBA" id="ARBA00022679"/>
    </source>
</evidence>
<dbReference type="NCBIfam" id="NF001097">
    <property type="entry name" value="PRK00129.1"/>
    <property type="match status" value="1"/>
</dbReference>
<comment type="cofactor">
    <cofactor evidence="1">
        <name>Mg(2+)</name>
        <dbReference type="ChEBI" id="CHEBI:18420"/>
    </cofactor>
</comment>
<comment type="pathway">
    <text evidence="2">Pyrimidine metabolism; UMP biosynthesis via salvage pathway; UMP from uracil: step 1/1.</text>
</comment>
<comment type="caution">
    <text evidence="11">The sequence shown here is derived from an EMBL/GenBank/DDBJ whole genome shotgun (WGS) entry which is preliminary data.</text>
</comment>
<dbReference type="GO" id="GO:0005525">
    <property type="term" value="F:GTP binding"/>
    <property type="evidence" value="ECO:0007669"/>
    <property type="project" value="UniProtKB-KW"/>
</dbReference>
<name>A0A2C5ZH48_9HYPO</name>
<dbReference type="EMBL" id="NJEU01000131">
    <property type="protein sequence ID" value="PHH81285.1"/>
    <property type="molecule type" value="Genomic_DNA"/>
</dbReference>
<keyword evidence="5" id="KW-0021">Allosteric enzyme</keyword>
<dbReference type="Pfam" id="PF14681">
    <property type="entry name" value="UPRTase"/>
    <property type="match status" value="1"/>
</dbReference>
<dbReference type="InterPro" id="IPR029057">
    <property type="entry name" value="PRTase-like"/>
</dbReference>
<proteinExistence type="inferred from homology"/>
<keyword evidence="9" id="KW-0342">GTP-binding</keyword>
<evidence type="ECO:0000256" key="4">
    <source>
        <dbReference type="ARBA" id="ARBA00011894"/>
    </source>
</evidence>
<evidence type="ECO:0000259" key="10">
    <source>
        <dbReference type="Pfam" id="PF14681"/>
    </source>
</evidence>
<dbReference type="PANTHER" id="PTHR32315">
    <property type="entry name" value="ADENINE PHOSPHORIBOSYLTRANSFERASE"/>
    <property type="match status" value="1"/>
</dbReference>
<dbReference type="PANTHER" id="PTHR32315:SF4">
    <property type="entry name" value="URACIL PHOSPHORIBOSYLTRANSFERASE, CHLOROPLASTIC"/>
    <property type="match status" value="1"/>
</dbReference>
<dbReference type="AlphaFoldDB" id="A0A2C5ZH48"/>
<comment type="similarity">
    <text evidence="3">Belongs to the UPRTase family.</text>
</comment>
<dbReference type="OrthoDB" id="10257085at2759"/>
<dbReference type="FunFam" id="3.40.50.2020:FF:000049">
    <property type="entry name" value="Putative uracil phosphoribosyltransferase urg2"/>
    <property type="match status" value="1"/>
</dbReference>
<dbReference type="Gene3D" id="3.40.50.2020">
    <property type="match status" value="1"/>
</dbReference>
<organism evidence="11 12">
    <name type="scientific">Ophiocordyceps australis</name>
    <dbReference type="NCBI Taxonomy" id="1399860"/>
    <lineage>
        <taxon>Eukaryota</taxon>
        <taxon>Fungi</taxon>
        <taxon>Dikarya</taxon>
        <taxon>Ascomycota</taxon>
        <taxon>Pezizomycotina</taxon>
        <taxon>Sordariomycetes</taxon>
        <taxon>Hypocreomycetidae</taxon>
        <taxon>Hypocreales</taxon>
        <taxon>Ophiocordycipitaceae</taxon>
        <taxon>Ophiocordyceps</taxon>
    </lineage>
</organism>